<dbReference type="Pfam" id="PF12796">
    <property type="entry name" value="Ank_2"/>
    <property type="match status" value="3"/>
</dbReference>
<dbReference type="EMBL" id="PZQS01000003">
    <property type="protein sequence ID" value="PVD33487.1"/>
    <property type="molecule type" value="Genomic_DNA"/>
</dbReference>
<gene>
    <name evidence="4" type="ORF">C0Q70_04743</name>
</gene>
<feature type="repeat" description="ANK" evidence="3">
    <location>
        <begin position="301"/>
        <end position="333"/>
    </location>
</feature>
<dbReference type="PRINTS" id="PR01415">
    <property type="entry name" value="ANKYRIN"/>
</dbReference>
<evidence type="ECO:0000256" key="1">
    <source>
        <dbReference type="ARBA" id="ARBA00022737"/>
    </source>
</evidence>
<keyword evidence="1" id="KW-0677">Repeat</keyword>
<sequence length="657" mass="73498">MATGRLSKHLANLGAEADTPDSEGFSVLHRIAVTDRSHLVPVEEFAQHGTSINQKNPQGNTPLHLAVKNNNLEVAKELVKCGAGVNDVDAEGFTVLHRLGQRQNYDDLCKSLLELLLEKGARCDIESNKHESVCEIIVQNENWSMMKCLLDQGTLVFREYEAKCLLHQLVCSHHGDDYTNVCDLLIEKGLSVNTKNCDGNSVLHLAAVAEDNQLTLMTLLTQSGFSVSTQDSKGKTPAELAFTLKKWKLLKHLLESGAHLILRKGNSYFHEFAKCTSPEDMTDITRLLLSRGFDINLRNDEGDTPVHVAADKGNWDTVKTFMEHGANTNMLDTRGYCLLHKLLNCERFGDQKNTDMLTPKLCCGKSVENANWKMAIALVEYGADVIQMLRDEALLELMMSRYLQVDHKRWMCFLDLLISRGLDINTKLTDRSGILLYDEAVRSLGENKENVTSCLFSALLERGADPLLVDCRGHTLLRTAMDFDGQRTLNALKKLLPAGVTTHQPRLTEESLLSHRSSSKVTVSPTERAVQLRHISAVKLLIQSGASSNAELFRLNTEYQVKLAGRADTNDNIRELLQVLNDAANLFFNESEDFIPRFSEGNGDFISINYYRLITYLHINFDNSFIVIIILNNLCYIKGTDLSKDSLTEFGTTCVQS</sequence>
<evidence type="ECO:0000256" key="2">
    <source>
        <dbReference type="ARBA" id="ARBA00023043"/>
    </source>
</evidence>
<dbReference type="PANTHER" id="PTHR24198">
    <property type="entry name" value="ANKYRIN REPEAT AND PROTEIN KINASE DOMAIN-CONTAINING PROTEIN"/>
    <property type="match status" value="1"/>
</dbReference>
<dbReference type="AlphaFoldDB" id="A0A2T7PJA2"/>
<accession>A0A2T7PJA2</accession>
<keyword evidence="2 3" id="KW-0040">ANK repeat</keyword>
<dbReference type="SUPFAM" id="SSF48403">
    <property type="entry name" value="Ankyrin repeat"/>
    <property type="match status" value="2"/>
</dbReference>
<feature type="repeat" description="ANK" evidence="3">
    <location>
        <begin position="198"/>
        <end position="232"/>
    </location>
</feature>
<feature type="repeat" description="ANK" evidence="3">
    <location>
        <begin position="58"/>
        <end position="90"/>
    </location>
</feature>
<protein>
    <submittedName>
        <fullName evidence="4">Uncharacterized protein</fullName>
    </submittedName>
</protein>
<dbReference type="InterPro" id="IPR036770">
    <property type="entry name" value="Ankyrin_rpt-contain_sf"/>
</dbReference>
<dbReference type="InterPro" id="IPR002110">
    <property type="entry name" value="Ankyrin_rpt"/>
</dbReference>
<dbReference type="Gene3D" id="1.25.40.20">
    <property type="entry name" value="Ankyrin repeat-containing domain"/>
    <property type="match status" value="4"/>
</dbReference>
<evidence type="ECO:0000313" key="5">
    <source>
        <dbReference type="Proteomes" id="UP000245119"/>
    </source>
</evidence>
<proteinExistence type="predicted"/>
<dbReference type="STRING" id="400727.A0A2T7PJA2"/>
<name>A0A2T7PJA2_POMCA</name>
<dbReference type="PANTHER" id="PTHR24198:SF165">
    <property type="entry name" value="ANKYRIN REPEAT-CONTAINING PROTEIN-RELATED"/>
    <property type="match status" value="1"/>
</dbReference>
<feature type="repeat" description="ANK" evidence="3">
    <location>
        <begin position="91"/>
        <end position="128"/>
    </location>
</feature>
<dbReference type="Proteomes" id="UP000245119">
    <property type="component" value="Linkage Group LG3"/>
</dbReference>
<comment type="caution">
    <text evidence="4">The sequence shown here is derived from an EMBL/GenBank/DDBJ whole genome shotgun (WGS) entry which is preliminary data.</text>
</comment>
<evidence type="ECO:0000256" key="3">
    <source>
        <dbReference type="PROSITE-ProRule" id="PRU00023"/>
    </source>
</evidence>
<evidence type="ECO:0000313" key="4">
    <source>
        <dbReference type="EMBL" id="PVD33487.1"/>
    </source>
</evidence>
<dbReference type="PROSITE" id="PS50297">
    <property type="entry name" value="ANK_REP_REGION"/>
    <property type="match status" value="2"/>
</dbReference>
<keyword evidence="5" id="KW-1185">Reference proteome</keyword>
<dbReference type="SMART" id="SM00248">
    <property type="entry name" value="ANK"/>
    <property type="match status" value="9"/>
</dbReference>
<reference evidence="4 5" key="1">
    <citation type="submission" date="2018-04" db="EMBL/GenBank/DDBJ databases">
        <title>The genome of golden apple snail Pomacea canaliculata provides insight into stress tolerance and invasive adaptation.</title>
        <authorList>
            <person name="Liu C."/>
            <person name="Liu B."/>
            <person name="Ren Y."/>
            <person name="Zhang Y."/>
            <person name="Wang H."/>
            <person name="Li S."/>
            <person name="Jiang F."/>
            <person name="Yin L."/>
            <person name="Zhang G."/>
            <person name="Qian W."/>
            <person name="Fan W."/>
        </authorList>
    </citation>
    <scope>NUCLEOTIDE SEQUENCE [LARGE SCALE GENOMIC DNA]</scope>
    <source>
        <strain evidence="4">SZHN2017</strain>
        <tissue evidence="4">Muscle</tissue>
    </source>
</reference>
<dbReference type="PROSITE" id="PS50088">
    <property type="entry name" value="ANK_REPEAT"/>
    <property type="match status" value="4"/>
</dbReference>
<dbReference type="OrthoDB" id="598775at2759"/>
<organism evidence="4 5">
    <name type="scientific">Pomacea canaliculata</name>
    <name type="common">Golden apple snail</name>
    <dbReference type="NCBI Taxonomy" id="400727"/>
    <lineage>
        <taxon>Eukaryota</taxon>
        <taxon>Metazoa</taxon>
        <taxon>Spiralia</taxon>
        <taxon>Lophotrochozoa</taxon>
        <taxon>Mollusca</taxon>
        <taxon>Gastropoda</taxon>
        <taxon>Caenogastropoda</taxon>
        <taxon>Architaenioglossa</taxon>
        <taxon>Ampullarioidea</taxon>
        <taxon>Ampullariidae</taxon>
        <taxon>Pomacea</taxon>
    </lineage>
</organism>